<evidence type="ECO:0008006" key="5">
    <source>
        <dbReference type="Google" id="ProtNLM"/>
    </source>
</evidence>
<evidence type="ECO:0000313" key="4">
    <source>
        <dbReference type="Proteomes" id="UP000823603"/>
    </source>
</evidence>
<dbReference type="Proteomes" id="UP000823603">
    <property type="component" value="Unassembled WGS sequence"/>
</dbReference>
<sequence>MLRKIWTKIRWRLRHLGSDDKAGIYLTVIAHLAVIIVLLAVQINTELRRSDTFLLDFSGQEAEDARIREDEFRESISRRLDEMLGDIPVTHPERNPDGNTVRNIAVDASGHLKDDRNTDAARLYADAEKLADELRSGQGHAIEEDARDEAVEIGQEQDGQGEDREKEYSGPSVLSYSLDGRKASHLRIPAYKCYGGGEVTVIIVVDPSGRVLNAKVMDEISSTDQCLRDFAIRAARLSRFSVSRTAPPRQTGEIVYRFIAQ</sequence>
<feature type="transmembrane region" description="Helical" evidence="2">
    <location>
        <begin position="22"/>
        <end position="41"/>
    </location>
</feature>
<reference evidence="3" key="2">
    <citation type="journal article" date="2021" name="PeerJ">
        <title>Extensive microbial diversity within the chicken gut microbiome revealed by metagenomics and culture.</title>
        <authorList>
            <person name="Gilroy R."/>
            <person name="Ravi A."/>
            <person name="Getino M."/>
            <person name="Pursley I."/>
            <person name="Horton D.L."/>
            <person name="Alikhan N.F."/>
            <person name="Baker D."/>
            <person name="Gharbi K."/>
            <person name="Hall N."/>
            <person name="Watson M."/>
            <person name="Adriaenssens E.M."/>
            <person name="Foster-Nyarko E."/>
            <person name="Jarju S."/>
            <person name="Secka A."/>
            <person name="Antonio M."/>
            <person name="Oren A."/>
            <person name="Chaudhuri R.R."/>
            <person name="La Ragione R."/>
            <person name="Hildebrand F."/>
            <person name="Pallen M.J."/>
        </authorList>
    </citation>
    <scope>NUCLEOTIDE SEQUENCE</scope>
    <source>
        <strain evidence="3">B2-22910</strain>
    </source>
</reference>
<evidence type="ECO:0000256" key="1">
    <source>
        <dbReference type="SAM" id="MobiDB-lite"/>
    </source>
</evidence>
<dbReference type="SUPFAM" id="SSF74653">
    <property type="entry name" value="TolA/TonB C-terminal domain"/>
    <property type="match status" value="1"/>
</dbReference>
<dbReference type="AlphaFoldDB" id="A0A9D9IEQ8"/>
<feature type="compositionally biased region" description="Basic and acidic residues" evidence="1">
    <location>
        <begin position="139"/>
        <end position="150"/>
    </location>
</feature>
<evidence type="ECO:0000313" key="3">
    <source>
        <dbReference type="EMBL" id="MBO8470246.1"/>
    </source>
</evidence>
<keyword evidence="2" id="KW-0472">Membrane</keyword>
<name>A0A9D9IEQ8_9BACT</name>
<accession>A0A9D9IEQ8</accession>
<gene>
    <name evidence="3" type="ORF">IAB82_00430</name>
</gene>
<proteinExistence type="predicted"/>
<organism evidence="3 4">
    <name type="scientific">Candidatus Cryptobacteroides faecavium</name>
    <dbReference type="NCBI Taxonomy" id="2840762"/>
    <lineage>
        <taxon>Bacteria</taxon>
        <taxon>Pseudomonadati</taxon>
        <taxon>Bacteroidota</taxon>
        <taxon>Bacteroidia</taxon>
        <taxon>Bacteroidales</taxon>
        <taxon>Candidatus Cryptobacteroides</taxon>
    </lineage>
</organism>
<reference evidence="3" key="1">
    <citation type="submission" date="2020-10" db="EMBL/GenBank/DDBJ databases">
        <authorList>
            <person name="Gilroy R."/>
        </authorList>
    </citation>
    <scope>NUCLEOTIDE SEQUENCE</scope>
    <source>
        <strain evidence="3">B2-22910</strain>
    </source>
</reference>
<comment type="caution">
    <text evidence="3">The sequence shown here is derived from an EMBL/GenBank/DDBJ whole genome shotgun (WGS) entry which is preliminary data.</text>
</comment>
<protein>
    <recommendedName>
        <fullName evidence="5">TonB family protein</fullName>
    </recommendedName>
</protein>
<evidence type="ECO:0000256" key="2">
    <source>
        <dbReference type="SAM" id="Phobius"/>
    </source>
</evidence>
<dbReference type="Gene3D" id="3.30.1150.10">
    <property type="match status" value="1"/>
</dbReference>
<feature type="region of interest" description="Disordered" evidence="1">
    <location>
        <begin position="139"/>
        <end position="171"/>
    </location>
</feature>
<dbReference type="EMBL" id="JADIMB010000003">
    <property type="protein sequence ID" value="MBO8470246.1"/>
    <property type="molecule type" value="Genomic_DNA"/>
</dbReference>
<keyword evidence="2" id="KW-1133">Transmembrane helix</keyword>
<keyword evidence="2" id="KW-0812">Transmembrane</keyword>